<dbReference type="GO" id="GO:0008965">
    <property type="term" value="F:phosphoenolpyruvate-protein phosphotransferase activity"/>
    <property type="evidence" value="ECO:0007669"/>
    <property type="project" value="UniProtKB-EC"/>
</dbReference>
<evidence type="ECO:0000259" key="14">
    <source>
        <dbReference type="SMART" id="SM00065"/>
    </source>
</evidence>
<keyword evidence="8" id="KW-0762">Sugar transport</keyword>
<dbReference type="EMBL" id="FNCE01000003">
    <property type="protein sequence ID" value="SDF91138.1"/>
    <property type="molecule type" value="Genomic_DNA"/>
</dbReference>
<dbReference type="InterPro" id="IPR050499">
    <property type="entry name" value="PEP-utilizing_PTS_enzyme"/>
</dbReference>
<sequence length="758" mass="82884">MSAQEHATGWDTSRRLLRLLRNIMKEGGAAQDRLDRIVRAIAEEMAAEVCSVYVKRAGEILELFATHGLRADAVHHTRLRVGEGVVGHVARKAQPLRIAEVASHPAFVYRPETGEEPYRALMGVPIMRDGGLLGVLVIQSVEARHYGDEEVEVLETVATLLAELVAGGELVAASESQHADSNVRLPVRLPGMVLCEGLAMGQVLRHRHRPVVYDTVADDPDAEGERLRAAVAEMQSSLDKLLDDADLDESEGEHRDVLASYRMFASDRGWLERMAEAVRTGLTAEAAVQKVQSDTQARMAKARDRYLRERLADLDDLANRLVQHLTGATQRAPMPEDTVLVARTLGPAEFLDYDRSKLRAVVLEEGSPTAHVAVVARALDVPVIGRCRGVMTEARTGDTALVDGETGQVLLRPEGSAAASFAETIDTRRRRAGAAAATGRDLEPVTRDGERVGLHINAGLRADLPHLDALGADGIGLYRTEVPFMVRRSFPGVDEQARIYGHVLARAGDRPVVFRTLDVGGDKILPYWRTEDEDNPAMGRRALRLGLDRPHVLRRQVRALIRASAGRELHIMLPMVSQVWEVDRARELIDRERALARERGQPGPSAVRLGAMLEVPALCWQLPRLLERVDFIALGSNDLVQFVFAADRGNPQVTRRYDPLSPPVMKLTSQLVAETEAAGVPLSVCGEMAGNPLEAMALIGCGVRRLSMAPRAMPGVRAMLRSVDTGPLSALLRDKSDSADASLRPLLQTYASDHGIEI</sequence>
<evidence type="ECO:0000256" key="12">
    <source>
        <dbReference type="ARBA" id="ARBA00022777"/>
    </source>
</evidence>
<dbReference type="Gene3D" id="1.10.274.10">
    <property type="entry name" value="PtsI, HPr-binding domain"/>
    <property type="match status" value="1"/>
</dbReference>
<dbReference type="Pfam" id="PF05524">
    <property type="entry name" value="PEP-utilisers_N"/>
    <property type="match status" value="1"/>
</dbReference>
<dbReference type="Gene3D" id="3.30.450.40">
    <property type="match status" value="1"/>
</dbReference>
<dbReference type="PANTHER" id="PTHR46244">
    <property type="entry name" value="PHOSPHOENOLPYRUVATE-PROTEIN PHOSPHOTRANSFERASE"/>
    <property type="match status" value="1"/>
</dbReference>
<dbReference type="InterPro" id="IPR040442">
    <property type="entry name" value="Pyrv_kinase-like_dom_sf"/>
</dbReference>
<dbReference type="InterPro" id="IPR015813">
    <property type="entry name" value="Pyrv/PenolPyrv_kinase-like_dom"/>
</dbReference>
<dbReference type="PRINTS" id="PR01736">
    <property type="entry name" value="PHPHTRNFRASE"/>
</dbReference>
<keyword evidence="9 15" id="KW-0808">Transferase</keyword>
<dbReference type="SUPFAM" id="SSF55781">
    <property type="entry name" value="GAF domain-like"/>
    <property type="match status" value="1"/>
</dbReference>
<comment type="similarity">
    <text evidence="4">Belongs to the PEP-utilizing enzyme family.</text>
</comment>
<keyword evidence="7" id="KW-0963">Cytoplasm</keyword>
<dbReference type="PROSITE" id="PS00742">
    <property type="entry name" value="PEP_ENZYMES_2"/>
    <property type="match status" value="1"/>
</dbReference>
<evidence type="ECO:0000256" key="10">
    <source>
        <dbReference type="ARBA" id="ARBA00022683"/>
    </source>
</evidence>
<evidence type="ECO:0000256" key="4">
    <source>
        <dbReference type="ARBA" id="ARBA00007837"/>
    </source>
</evidence>
<dbReference type="InterPro" id="IPR036618">
    <property type="entry name" value="PtsI_HPr-bd_sf"/>
</dbReference>
<dbReference type="Pfam" id="PF02896">
    <property type="entry name" value="PEP-utilizers_C"/>
    <property type="match status" value="1"/>
</dbReference>
<keyword evidence="6" id="KW-0813">Transport</keyword>
<reference evidence="15 16" key="1">
    <citation type="submission" date="2016-10" db="EMBL/GenBank/DDBJ databases">
        <authorList>
            <person name="de Groot N.N."/>
        </authorList>
    </citation>
    <scope>NUCLEOTIDE SEQUENCE [LARGE SCALE GENOMIC DNA]</scope>
    <source>
        <strain evidence="15 16">DSM 25584</strain>
    </source>
</reference>
<feature type="domain" description="GAF" evidence="14">
    <location>
        <begin position="29"/>
        <end position="175"/>
    </location>
</feature>
<dbReference type="InterPro" id="IPR029016">
    <property type="entry name" value="GAF-like_dom_sf"/>
</dbReference>
<dbReference type="Pfam" id="PF01590">
    <property type="entry name" value="GAF"/>
    <property type="match status" value="1"/>
</dbReference>
<dbReference type="InterPro" id="IPR003018">
    <property type="entry name" value="GAF"/>
</dbReference>
<evidence type="ECO:0000313" key="16">
    <source>
        <dbReference type="Proteomes" id="UP000199415"/>
    </source>
</evidence>
<dbReference type="InterPro" id="IPR023151">
    <property type="entry name" value="PEP_util_CS"/>
</dbReference>
<comment type="cofactor">
    <cofactor evidence="2">
        <name>Mg(2+)</name>
        <dbReference type="ChEBI" id="CHEBI:18420"/>
    </cofactor>
</comment>
<keyword evidence="13" id="KW-0460">Magnesium</keyword>
<dbReference type="GO" id="GO:0046872">
    <property type="term" value="F:metal ion binding"/>
    <property type="evidence" value="ECO:0007669"/>
    <property type="project" value="UniProtKB-KW"/>
</dbReference>
<comment type="catalytic activity">
    <reaction evidence="1">
        <text>L-histidyl-[protein] + phosphoenolpyruvate = N(pros)-phospho-L-histidyl-[protein] + pyruvate</text>
        <dbReference type="Rhea" id="RHEA:23880"/>
        <dbReference type="Rhea" id="RHEA-COMP:9745"/>
        <dbReference type="Rhea" id="RHEA-COMP:9746"/>
        <dbReference type="ChEBI" id="CHEBI:15361"/>
        <dbReference type="ChEBI" id="CHEBI:29979"/>
        <dbReference type="ChEBI" id="CHEBI:58702"/>
        <dbReference type="ChEBI" id="CHEBI:64837"/>
        <dbReference type="EC" id="2.7.3.9"/>
    </reaction>
</comment>
<dbReference type="SUPFAM" id="SSF52009">
    <property type="entry name" value="Phosphohistidine domain"/>
    <property type="match status" value="1"/>
</dbReference>
<dbReference type="SUPFAM" id="SSF47831">
    <property type="entry name" value="Enzyme I of the PEP:sugar phosphotransferase system HPr-binding (sub)domain"/>
    <property type="match status" value="1"/>
</dbReference>
<evidence type="ECO:0000256" key="13">
    <source>
        <dbReference type="ARBA" id="ARBA00022842"/>
    </source>
</evidence>
<dbReference type="RefSeq" id="WP_090019262.1">
    <property type="nucleotide sequence ID" value="NZ_FNCE01000003.1"/>
</dbReference>
<dbReference type="AlphaFoldDB" id="A0A1G7PY52"/>
<evidence type="ECO:0000256" key="1">
    <source>
        <dbReference type="ARBA" id="ARBA00000683"/>
    </source>
</evidence>
<evidence type="ECO:0000256" key="5">
    <source>
        <dbReference type="ARBA" id="ARBA00012232"/>
    </source>
</evidence>
<name>A0A1G7PY52_9PROT</name>
<protein>
    <recommendedName>
        <fullName evidence="5">phosphoenolpyruvate--protein phosphotransferase</fullName>
        <ecNumber evidence="5">2.7.3.9</ecNumber>
    </recommendedName>
</protein>
<evidence type="ECO:0000256" key="8">
    <source>
        <dbReference type="ARBA" id="ARBA00022597"/>
    </source>
</evidence>
<dbReference type="InterPro" id="IPR008731">
    <property type="entry name" value="PTS_EIN"/>
</dbReference>
<evidence type="ECO:0000313" key="15">
    <source>
        <dbReference type="EMBL" id="SDF91138.1"/>
    </source>
</evidence>
<accession>A0A1G7PY52</accession>
<evidence type="ECO:0000256" key="2">
    <source>
        <dbReference type="ARBA" id="ARBA00001946"/>
    </source>
</evidence>
<keyword evidence="16" id="KW-1185">Reference proteome</keyword>
<dbReference type="InterPro" id="IPR008279">
    <property type="entry name" value="PEP-util_enz_mobile_dom"/>
</dbReference>
<evidence type="ECO:0000256" key="6">
    <source>
        <dbReference type="ARBA" id="ARBA00022448"/>
    </source>
</evidence>
<dbReference type="GO" id="GO:0009401">
    <property type="term" value="P:phosphoenolpyruvate-dependent sugar phosphotransferase system"/>
    <property type="evidence" value="ECO:0007669"/>
    <property type="project" value="UniProtKB-KW"/>
</dbReference>
<dbReference type="NCBIfam" id="TIGR01417">
    <property type="entry name" value="PTS_I_fam"/>
    <property type="match status" value="1"/>
</dbReference>
<dbReference type="Pfam" id="PF00391">
    <property type="entry name" value="PEP-utilizers"/>
    <property type="match status" value="1"/>
</dbReference>
<comment type="subcellular location">
    <subcellularLocation>
        <location evidence="3">Cytoplasm</location>
    </subcellularLocation>
</comment>
<evidence type="ECO:0000256" key="9">
    <source>
        <dbReference type="ARBA" id="ARBA00022679"/>
    </source>
</evidence>
<dbReference type="GO" id="GO:0016301">
    <property type="term" value="F:kinase activity"/>
    <property type="evidence" value="ECO:0007669"/>
    <property type="project" value="UniProtKB-KW"/>
</dbReference>
<dbReference type="SUPFAM" id="SSF51621">
    <property type="entry name" value="Phosphoenolpyruvate/pyruvate domain"/>
    <property type="match status" value="1"/>
</dbReference>
<dbReference type="InterPro" id="IPR000121">
    <property type="entry name" value="PEP_util_C"/>
</dbReference>
<dbReference type="EC" id="2.7.3.9" evidence="5"/>
<dbReference type="PANTHER" id="PTHR46244:SF6">
    <property type="entry name" value="PHOSPHOENOLPYRUVATE-PROTEIN PHOSPHOTRANSFERASE"/>
    <property type="match status" value="1"/>
</dbReference>
<organism evidence="15 16">
    <name type="scientific">Limimonas halophila</name>
    <dbReference type="NCBI Taxonomy" id="1082479"/>
    <lineage>
        <taxon>Bacteria</taxon>
        <taxon>Pseudomonadati</taxon>
        <taxon>Pseudomonadota</taxon>
        <taxon>Alphaproteobacteria</taxon>
        <taxon>Rhodospirillales</taxon>
        <taxon>Rhodovibrionaceae</taxon>
        <taxon>Limimonas</taxon>
    </lineage>
</organism>
<evidence type="ECO:0000256" key="11">
    <source>
        <dbReference type="ARBA" id="ARBA00022723"/>
    </source>
</evidence>
<dbReference type="Gene3D" id="3.20.20.60">
    <property type="entry name" value="Phosphoenolpyruvate-binding domains"/>
    <property type="match status" value="1"/>
</dbReference>
<gene>
    <name evidence="15" type="ORF">SAMN05216241_103127</name>
</gene>
<dbReference type="Proteomes" id="UP000199415">
    <property type="component" value="Unassembled WGS sequence"/>
</dbReference>
<dbReference type="InterPro" id="IPR006318">
    <property type="entry name" value="PTS_EI-like"/>
</dbReference>
<dbReference type="SMART" id="SM00065">
    <property type="entry name" value="GAF"/>
    <property type="match status" value="1"/>
</dbReference>
<dbReference type="STRING" id="1082479.SAMN05216241_103127"/>
<dbReference type="OrthoDB" id="9765468at2"/>
<keyword evidence="11" id="KW-0479">Metal-binding</keyword>
<dbReference type="GO" id="GO:0005737">
    <property type="term" value="C:cytoplasm"/>
    <property type="evidence" value="ECO:0007669"/>
    <property type="project" value="UniProtKB-SubCell"/>
</dbReference>
<keyword evidence="10" id="KW-0598">Phosphotransferase system</keyword>
<keyword evidence="12" id="KW-0418">Kinase</keyword>
<proteinExistence type="inferred from homology"/>
<dbReference type="Gene3D" id="3.50.30.10">
    <property type="entry name" value="Phosphohistidine domain"/>
    <property type="match status" value="1"/>
</dbReference>
<evidence type="ECO:0000256" key="7">
    <source>
        <dbReference type="ARBA" id="ARBA00022490"/>
    </source>
</evidence>
<evidence type="ECO:0000256" key="3">
    <source>
        <dbReference type="ARBA" id="ARBA00004496"/>
    </source>
</evidence>
<dbReference type="InterPro" id="IPR036637">
    <property type="entry name" value="Phosphohistidine_dom_sf"/>
</dbReference>